<dbReference type="Pfam" id="PF02518">
    <property type="entry name" value="HATPase_c"/>
    <property type="match status" value="1"/>
</dbReference>
<evidence type="ECO:0000256" key="6">
    <source>
        <dbReference type="ARBA" id="ARBA00023012"/>
    </source>
</evidence>
<proteinExistence type="predicted"/>
<evidence type="ECO:0000256" key="3">
    <source>
        <dbReference type="ARBA" id="ARBA00022553"/>
    </source>
</evidence>
<dbReference type="InterPro" id="IPR029016">
    <property type="entry name" value="GAF-like_dom_sf"/>
</dbReference>
<dbReference type="Pfam" id="PF00989">
    <property type="entry name" value="PAS"/>
    <property type="match status" value="1"/>
</dbReference>
<dbReference type="FunFam" id="3.30.565.10:FF:000006">
    <property type="entry name" value="Sensor histidine kinase WalK"/>
    <property type="match status" value="1"/>
</dbReference>
<dbReference type="InterPro" id="IPR000700">
    <property type="entry name" value="PAS-assoc_C"/>
</dbReference>
<accession>A0A562UDF8</accession>
<dbReference type="SMART" id="SM00387">
    <property type="entry name" value="HATPase_c"/>
    <property type="match status" value="1"/>
</dbReference>
<evidence type="ECO:0000256" key="5">
    <source>
        <dbReference type="ARBA" id="ARBA00022777"/>
    </source>
</evidence>
<dbReference type="InterPro" id="IPR013767">
    <property type="entry name" value="PAS_fold"/>
</dbReference>
<dbReference type="Gene3D" id="3.30.450.20">
    <property type="entry name" value="PAS domain"/>
    <property type="match status" value="1"/>
</dbReference>
<dbReference type="Gene3D" id="3.30.450.40">
    <property type="match status" value="1"/>
</dbReference>
<dbReference type="CDD" id="cd00082">
    <property type="entry name" value="HisKA"/>
    <property type="match status" value="1"/>
</dbReference>
<dbReference type="PANTHER" id="PTHR45453:SF1">
    <property type="entry name" value="PHOSPHATE REGULON SENSOR PROTEIN PHOR"/>
    <property type="match status" value="1"/>
</dbReference>
<dbReference type="PROSITE" id="PS50112">
    <property type="entry name" value="PAS"/>
    <property type="match status" value="1"/>
</dbReference>
<comment type="caution">
    <text evidence="11">The sequence shown here is derived from an EMBL/GenBank/DDBJ whole genome shotgun (WGS) entry which is preliminary data.</text>
</comment>
<organism evidence="11 12">
    <name type="scientific">Mucilaginibacter frigoritolerans</name>
    <dbReference type="NCBI Taxonomy" id="652788"/>
    <lineage>
        <taxon>Bacteria</taxon>
        <taxon>Pseudomonadati</taxon>
        <taxon>Bacteroidota</taxon>
        <taxon>Sphingobacteriia</taxon>
        <taxon>Sphingobacteriales</taxon>
        <taxon>Sphingobacteriaceae</taxon>
        <taxon>Mucilaginibacter</taxon>
    </lineage>
</organism>
<dbReference type="NCBIfam" id="TIGR00229">
    <property type="entry name" value="sensory_box"/>
    <property type="match status" value="1"/>
</dbReference>
<dbReference type="InterPro" id="IPR005467">
    <property type="entry name" value="His_kinase_dom"/>
</dbReference>
<protein>
    <recommendedName>
        <fullName evidence="2">histidine kinase</fullName>
        <ecNumber evidence="2">2.7.13.3</ecNumber>
    </recommendedName>
</protein>
<keyword evidence="5" id="KW-0418">Kinase</keyword>
<dbReference type="EMBL" id="VLLI01000002">
    <property type="protein sequence ID" value="TWJ03507.1"/>
    <property type="molecule type" value="Genomic_DNA"/>
</dbReference>
<evidence type="ECO:0000313" key="12">
    <source>
        <dbReference type="Proteomes" id="UP000317010"/>
    </source>
</evidence>
<dbReference type="GO" id="GO:0000155">
    <property type="term" value="F:phosphorelay sensor kinase activity"/>
    <property type="evidence" value="ECO:0007669"/>
    <property type="project" value="InterPro"/>
</dbReference>
<keyword evidence="4" id="KW-0808">Transferase</keyword>
<dbReference type="Proteomes" id="UP000317010">
    <property type="component" value="Unassembled WGS sequence"/>
</dbReference>
<dbReference type="GO" id="GO:0006355">
    <property type="term" value="P:regulation of DNA-templated transcription"/>
    <property type="evidence" value="ECO:0007669"/>
    <property type="project" value="InterPro"/>
</dbReference>
<dbReference type="InterPro" id="IPR003594">
    <property type="entry name" value="HATPase_dom"/>
</dbReference>
<dbReference type="GO" id="GO:0004721">
    <property type="term" value="F:phosphoprotein phosphatase activity"/>
    <property type="evidence" value="ECO:0007669"/>
    <property type="project" value="TreeGrafter"/>
</dbReference>
<dbReference type="SMART" id="SM00091">
    <property type="entry name" value="PAS"/>
    <property type="match status" value="1"/>
</dbReference>
<dbReference type="CDD" id="cd00130">
    <property type="entry name" value="PAS"/>
    <property type="match status" value="1"/>
</dbReference>
<keyword evidence="3" id="KW-0597">Phosphoprotein</keyword>
<dbReference type="InterPro" id="IPR004358">
    <property type="entry name" value="Sig_transdc_His_kin-like_C"/>
</dbReference>
<dbReference type="RefSeq" id="WP_144910277.1">
    <property type="nucleotide sequence ID" value="NZ_VLLI01000002.1"/>
</dbReference>
<evidence type="ECO:0000259" key="10">
    <source>
        <dbReference type="PROSITE" id="PS50113"/>
    </source>
</evidence>
<dbReference type="SMART" id="SM00065">
    <property type="entry name" value="GAF"/>
    <property type="match status" value="1"/>
</dbReference>
<dbReference type="AlphaFoldDB" id="A0A562UDF8"/>
<name>A0A562UDF8_9SPHI</name>
<dbReference type="CDD" id="cd00075">
    <property type="entry name" value="HATPase"/>
    <property type="match status" value="1"/>
</dbReference>
<evidence type="ECO:0000256" key="1">
    <source>
        <dbReference type="ARBA" id="ARBA00000085"/>
    </source>
</evidence>
<dbReference type="InterPro" id="IPR000014">
    <property type="entry name" value="PAS"/>
</dbReference>
<dbReference type="GO" id="GO:0016036">
    <property type="term" value="P:cellular response to phosphate starvation"/>
    <property type="evidence" value="ECO:0007669"/>
    <property type="project" value="TreeGrafter"/>
</dbReference>
<dbReference type="SUPFAM" id="SSF55874">
    <property type="entry name" value="ATPase domain of HSP90 chaperone/DNA topoisomerase II/histidine kinase"/>
    <property type="match status" value="1"/>
</dbReference>
<keyword evidence="12" id="KW-1185">Reference proteome</keyword>
<dbReference type="SUPFAM" id="SSF55781">
    <property type="entry name" value="GAF domain-like"/>
    <property type="match status" value="1"/>
</dbReference>
<evidence type="ECO:0000256" key="2">
    <source>
        <dbReference type="ARBA" id="ARBA00012438"/>
    </source>
</evidence>
<dbReference type="Gene3D" id="1.10.287.130">
    <property type="match status" value="1"/>
</dbReference>
<dbReference type="SUPFAM" id="SSF47384">
    <property type="entry name" value="Homodimeric domain of signal transducing histidine kinase"/>
    <property type="match status" value="1"/>
</dbReference>
<dbReference type="InterPro" id="IPR050351">
    <property type="entry name" value="BphY/WalK/GraS-like"/>
</dbReference>
<dbReference type="PANTHER" id="PTHR45453">
    <property type="entry name" value="PHOSPHATE REGULON SENSOR PROTEIN PHOR"/>
    <property type="match status" value="1"/>
</dbReference>
<feature type="domain" description="PAS" evidence="9">
    <location>
        <begin position="186"/>
        <end position="266"/>
    </location>
</feature>
<dbReference type="PRINTS" id="PR00344">
    <property type="entry name" value="BCTRLSENSOR"/>
</dbReference>
<comment type="catalytic activity">
    <reaction evidence="1">
        <text>ATP + protein L-histidine = ADP + protein N-phospho-L-histidine.</text>
        <dbReference type="EC" id="2.7.13.3"/>
    </reaction>
</comment>
<reference evidence="11 12" key="1">
    <citation type="submission" date="2019-07" db="EMBL/GenBank/DDBJ databases">
        <title>Genomic Encyclopedia of Archaeal and Bacterial Type Strains, Phase II (KMG-II): from individual species to whole genera.</title>
        <authorList>
            <person name="Goeker M."/>
        </authorList>
    </citation>
    <scope>NUCLEOTIDE SEQUENCE [LARGE SCALE GENOMIC DNA]</scope>
    <source>
        <strain evidence="11 12">ATCC BAA-1854</strain>
    </source>
</reference>
<sequence>MKNTYSFNIIPPNDSERVEALKKYHILNTPTEKDFDNIVKLAITIFRVPIAHISFLDAEYEFVKASIGIDGIVLVNRGESVCALSVLEPQIMVVEDALYDPVFNKHPYVHGEFGLRFYAGAPIITPDDHIIGTVCLVDTQPRTLSPHQKEILQSLASVVMDQVELRLSNLEKAERQQKTTDLLAASEKRLKGILDTMAEGVSIVDVKGKLVYINQMAQKIFGLPDLDITERSYNDAKWKNLRLDGTLLPDEEHPMTIALKTGLAAHDQEIGIKIPRQEVFYISINAAPIVNAKGEVTGGIATFMDVTNRRKLMKQKDEFISIASHELKTPITSLKASIQLLNRIKNDPSSPMLSKLIDQANKSLEKLSNLVNDLLNVNRIAQGQLTLRKTTFVLADMINDCCQLIRATGHHEIRLNGDLSLKIYADELRIDQVVVNIINNAIKYAPDSKYIEISIEQLDSWAKVSVKDSGPGIAAEKLPHLFDRYYRADYSGVQFSGLGLGLYIGADIIKKHGGEIGVDTMLGTGSTFWFTLPLEDNA</sequence>
<dbReference type="InterPro" id="IPR003018">
    <property type="entry name" value="GAF"/>
</dbReference>
<dbReference type="Pfam" id="PF00512">
    <property type="entry name" value="HisKA"/>
    <property type="match status" value="1"/>
</dbReference>
<dbReference type="SMART" id="SM00388">
    <property type="entry name" value="HisKA"/>
    <property type="match status" value="1"/>
</dbReference>
<keyword evidence="6" id="KW-0902">Two-component regulatory system</keyword>
<dbReference type="PROSITE" id="PS50109">
    <property type="entry name" value="HIS_KIN"/>
    <property type="match status" value="1"/>
</dbReference>
<dbReference type="EC" id="2.7.13.3" evidence="2"/>
<evidence type="ECO:0000256" key="7">
    <source>
        <dbReference type="ARBA" id="ARBA00023136"/>
    </source>
</evidence>
<dbReference type="InterPro" id="IPR035965">
    <property type="entry name" value="PAS-like_dom_sf"/>
</dbReference>
<dbReference type="Gene3D" id="3.30.565.10">
    <property type="entry name" value="Histidine kinase-like ATPase, C-terminal domain"/>
    <property type="match status" value="1"/>
</dbReference>
<feature type="domain" description="PAC" evidence="10">
    <location>
        <begin position="266"/>
        <end position="318"/>
    </location>
</feature>
<dbReference type="SUPFAM" id="SSF55785">
    <property type="entry name" value="PYP-like sensor domain (PAS domain)"/>
    <property type="match status" value="1"/>
</dbReference>
<dbReference type="Pfam" id="PF01590">
    <property type="entry name" value="GAF"/>
    <property type="match status" value="1"/>
</dbReference>
<dbReference type="PROSITE" id="PS50113">
    <property type="entry name" value="PAC"/>
    <property type="match status" value="1"/>
</dbReference>
<dbReference type="GO" id="GO:0005886">
    <property type="term" value="C:plasma membrane"/>
    <property type="evidence" value="ECO:0007669"/>
    <property type="project" value="TreeGrafter"/>
</dbReference>
<evidence type="ECO:0000259" key="8">
    <source>
        <dbReference type="PROSITE" id="PS50109"/>
    </source>
</evidence>
<evidence type="ECO:0000256" key="4">
    <source>
        <dbReference type="ARBA" id="ARBA00022679"/>
    </source>
</evidence>
<dbReference type="InterPro" id="IPR036097">
    <property type="entry name" value="HisK_dim/P_sf"/>
</dbReference>
<feature type="domain" description="Histidine kinase" evidence="8">
    <location>
        <begin position="322"/>
        <end position="536"/>
    </location>
</feature>
<dbReference type="InterPro" id="IPR036890">
    <property type="entry name" value="HATPase_C_sf"/>
</dbReference>
<dbReference type="OrthoDB" id="9813151at2"/>
<evidence type="ECO:0000313" key="11">
    <source>
        <dbReference type="EMBL" id="TWJ03507.1"/>
    </source>
</evidence>
<dbReference type="InterPro" id="IPR003661">
    <property type="entry name" value="HisK_dim/P_dom"/>
</dbReference>
<keyword evidence="7" id="KW-0472">Membrane</keyword>
<gene>
    <name evidence="11" type="ORF">JN11_01053</name>
</gene>
<evidence type="ECO:0000259" key="9">
    <source>
        <dbReference type="PROSITE" id="PS50112"/>
    </source>
</evidence>